<sequence>MQEFKCSSYASYSGKDKKKKKKKKTAGFMYLVRQISCTAG</sequence>
<dbReference type="AlphaFoldDB" id="A0AAV5MI97"/>
<organism evidence="2 3">
    <name type="scientific">Rubroshorea leprosula</name>
    <dbReference type="NCBI Taxonomy" id="152421"/>
    <lineage>
        <taxon>Eukaryota</taxon>
        <taxon>Viridiplantae</taxon>
        <taxon>Streptophyta</taxon>
        <taxon>Embryophyta</taxon>
        <taxon>Tracheophyta</taxon>
        <taxon>Spermatophyta</taxon>
        <taxon>Magnoliopsida</taxon>
        <taxon>eudicotyledons</taxon>
        <taxon>Gunneridae</taxon>
        <taxon>Pentapetalae</taxon>
        <taxon>rosids</taxon>
        <taxon>malvids</taxon>
        <taxon>Malvales</taxon>
        <taxon>Dipterocarpaceae</taxon>
        <taxon>Rubroshorea</taxon>
    </lineage>
</organism>
<dbReference type="EMBL" id="BPVZ01000252">
    <property type="protein sequence ID" value="GKV48307.1"/>
    <property type="molecule type" value="Genomic_DNA"/>
</dbReference>
<feature type="region of interest" description="Disordered" evidence="1">
    <location>
        <begin position="1"/>
        <end position="24"/>
    </location>
</feature>
<name>A0AAV5MI97_9ROSI</name>
<dbReference type="Proteomes" id="UP001054252">
    <property type="component" value="Unassembled WGS sequence"/>
</dbReference>
<keyword evidence="3" id="KW-1185">Reference proteome</keyword>
<gene>
    <name evidence="2" type="ORF">SLEP1_g55131</name>
</gene>
<reference evidence="2 3" key="1">
    <citation type="journal article" date="2021" name="Commun. Biol.">
        <title>The genome of Shorea leprosula (Dipterocarpaceae) highlights the ecological relevance of drought in aseasonal tropical rainforests.</title>
        <authorList>
            <person name="Ng K.K.S."/>
            <person name="Kobayashi M.J."/>
            <person name="Fawcett J.A."/>
            <person name="Hatakeyama M."/>
            <person name="Paape T."/>
            <person name="Ng C.H."/>
            <person name="Ang C.C."/>
            <person name="Tnah L.H."/>
            <person name="Lee C.T."/>
            <person name="Nishiyama T."/>
            <person name="Sese J."/>
            <person name="O'Brien M.J."/>
            <person name="Copetti D."/>
            <person name="Mohd Noor M.I."/>
            <person name="Ong R.C."/>
            <person name="Putra M."/>
            <person name="Sireger I.Z."/>
            <person name="Indrioko S."/>
            <person name="Kosugi Y."/>
            <person name="Izuno A."/>
            <person name="Isagi Y."/>
            <person name="Lee S.L."/>
            <person name="Shimizu K.K."/>
        </authorList>
    </citation>
    <scope>NUCLEOTIDE SEQUENCE [LARGE SCALE GENOMIC DNA]</scope>
    <source>
        <strain evidence="2">214</strain>
    </source>
</reference>
<evidence type="ECO:0000313" key="3">
    <source>
        <dbReference type="Proteomes" id="UP001054252"/>
    </source>
</evidence>
<protein>
    <submittedName>
        <fullName evidence="2">Uncharacterized protein</fullName>
    </submittedName>
</protein>
<proteinExistence type="predicted"/>
<evidence type="ECO:0000313" key="2">
    <source>
        <dbReference type="EMBL" id="GKV48307.1"/>
    </source>
</evidence>
<comment type="caution">
    <text evidence="2">The sequence shown here is derived from an EMBL/GenBank/DDBJ whole genome shotgun (WGS) entry which is preliminary data.</text>
</comment>
<evidence type="ECO:0000256" key="1">
    <source>
        <dbReference type="SAM" id="MobiDB-lite"/>
    </source>
</evidence>
<accession>A0AAV5MI97</accession>